<dbReference type="Gene3D" id="2.40.10.220">
    <property type="entry name" value="predicted glycosyltransferase like domains"/>
    <property type="match status" value="1"/>
</dbReference>
<feature type="domain" description="PAC" evidence="2">
    <location>
        <begin position="361"/>
        <end position="413"/>
    </location>
</feature>
<comment type="caution">
    <text evidence="5">The sequence shown here is derived from an EMBL/GenBank/DDBJ whole genome shotgun (WGS) entry which is preliminary data.</text>
</comment>
<dbReference type="Gene3D" id="3.20.20.450">
    <property type="entry name" value="EAL domain"/>
    <property type="match status" value="1"/>
</dbReference>
<dbReference type="InterPro" id="IPR013655">
    <property type="entry name" value="PAS_fold_3"/>
</dbReference>
<dbReference type="NCBIfam" id="TIGR00229">
    <property type="entry name" value="sensory_box"/>
    <property type="match status" value="2"/>
</dbReference>
<dbReference type="Proteomes" id="UP000287910">
    <property type="component" value="Unassembled WGS sequence"/>
</dbReference>
<dbReference type="InterPro" id="IPR000700">
    <property type="entry name" value="PAS-assoc_C"/>
</dbReference>
<dbReference type="CDD" id="cd01948">
    <property type="entry name" value="EAL"/>
    <property type="match status" value="1"/>
</dbReference>
<dbReference type="NCBIfam" id="TIGR00254">
    <property type="entry name" value="GGDEF"/>
    <property type="match status" value="1"/>
</dbReference>
<evidence type="ECO:0000313" key="5">
    <source>
        <dbReference type="EMBL" id="RUL54711.1"/>
    </source>
</evidence>
<dbReference type="Pfam" id="PF00990">
    <property type="entry name" value="GGDEF"/>
    <property type="match status" value="1"/>
</dbReference>
<dbReference type="Pfam" id="PF08447">
    <property type="entry name" value="PAS_3"/>
    <property type="match status" value="2"/>
</dbReference>
<feature type="domain" description="PAS" evidence="1">
    <location>
        <begin position="184"/>
        <end position="230"/>
    </location>
</feature>
<feature type="domain" description="PAC" evidence="2">
    <location>
        <begin position="233"/>
        <end position="285"/>
    </location>
</feature>
<dbReference type="SUPFAM" id="SSF141868">
    <property type="entry name" value="EAL domain-like"/>
    <property type="match status" value="1"/>
</dbReference>
<dbReference type="Pfam" id="PF00563">
    <property type="entry name" value="EAL"/>
    <property type="match status" value="1"/>
</dbReference>
<name>A0A3S0R7E6_9BACI</name>
<dbReference type="CDD" id="cd00130">
    <property type="entry name" value="PAS"/>
    <property type="match status" value="2"/>
</dbReference>
<dbReference type="PROSITE" id="PS50112">
    <property type="entry name" value="PAS"/>
    <property type="match status" value="2"/>
</dbReference>
<dbReference type="PROSITE" id="PS50887">
    <property type="entry name" value="GGDEF"/>
    <property type="match status" value="1"/>
</dbReference>
<dbReference type="InterPro" id="IPR000160">
    <property type="entry name" value="GGDEF_dom"/>
</dbReference>
<dbReference type="SMART" id="SM00091">
    <property type="entry name" value="PAS"/>
    <property type="match status" value="2"/>
</dbReference>
<dbReference type="InterPro" id="IPR052155">
    <property type="entry name" value="Biofilm_reg_signaling"/>
</dbReference>
<dbReference type="SMART" id="SM00086">
    <property type="entry name" value="PAC"/>
    <property type="match status" value="3"/>
</dbReference>
<dbReference type="InterPro" id="IPR001610">
    <property type="entry name" value="PAC"/>
</dbReference>
<protein>
    <submittedName>
        <fullName evidence="5">EAL domain-containing protein</fullName>
    </submittedName>
</protein>
<dbReference type="InterPro" id="IPR035919">
    <property type="entry name" value="EAL_sf"/>
</dbReference>
<feature type="domain" description="PAS" evidence="1">
    <location>
        <begin position="286"/>
        <end position="359"/>
    </location>
</feature>
<dbReference type="SMART" id="SM00052">
    <property type="entry name" value="EAL"/>
    <property type="match status" value="1"/>
</dbReference>
<keyword evidence="6" id="KW-1185">Reference proteome</keyword>
<evidence type="ECO:0000259" key="3">
    <source>
        <dbReference type="PROSITE" id="PS50883"/>
    </source>
</evidence>
<organism evidence="5 6">
    <name type="scientific">Lysinibacillus antri</name>
    <dbReference type="NCBI Taxonomy" id="2498145"/>
    <lineage>
        <taxon>Bacteria</taxon>
        <taxon>Bacillati</taxon>
        <taxon>Bacillota</taxon>
        <taxon>Bacilli</taxon>
        <taxon>Bacillales</taxon>
        <taxon>Bacillaceae</taxon>
        <taxon>Lysinibacillus</taxon>
    </lineage>
</organism>
<dbReference type="Gene3D" id="3.30.450.20">
    <property type="entry name" value="PAS domain"/>
    <property type="match status" value="3"/>
</dbReference>
<reference evidence="5 6" key="1">
    <citation type="submission" date="2018-12" db="EMBL/GenBank/DDBJ databases">
        <title>Lysinibacillus antri sp. nov., isolated from a cave soil.</title>
        <authorList>
            <person name="Narsing Rao M.P."/>
            <person name="Zhang H."/>
            <person name="Dong Z.-Y."/>
            <person name="Niu X.-K."/>
            <person name="Zhang K."/>
            <person name="Fang B.-Z."/>
            <person name="Kang Y.-Q."/>
            <person name="Xiao M."/>
            <person name="Li W.-J."/>
        </authorList>
    </citation>
    <scope>NUCLEOTIDE SEQUENCE [LARGE SCALE GENOMIC DNA]</scope>
    <source>
        <strain evidence="5 6">SYSU K30002</strain>
    </source>
</reference>
<dbReference type="PROSITE" id="PS50883">
    <property type="entry name" value="EAL"/>
    <property type="match status" value="1"/>
</dbReference>
<dbReference type="InterPro" id="IPR035965">
    <property type="entry name" value="PAS-like_dom_sf"/>
</dbReference>
<evidence type="ECO:0000259" key="1">
    <source>
        <dbReference type="PROSITE" id="PS50112"/>
    </source>
</evidence>
<dbReference type="PANTHER" id="PTHR44757">
    <property type="entry name" value="DIGUANYLATE CYCLASE DGCP"/>
    <property type="match status" value="1"/>
</dbReference>
<dbReference type="SUPFAM" id="SSF55073">
    <property type="entry name" value="Nucleotide cyclase"/>
    <property type="match status" value="1"/>
</dbReference>
<dbReference type="InterPro" id="IPR001633">
    <property type="entry name" value="EAL_dom"/>
</dbReference>
<dbReference type="AlphaFoldDB" id="A0A3S0R7E6"/>
<dbReference type="Gene3D" id="3.30.70.270">
    <property type="match status" value="1"/>
</dbReference>
<dbReference type="PANTHER" id="PTHR44757:SF2">
    <property type="entry name" value="BIOFILM ARCHITECTURE MAINTENANCE PROTEIN MBAA"/>
    <property type="match status" value="1"/>
</dbReference>
<dbReference type="InterPro" id="IPR043128">
    <property type="entry name" value="Rev_trsase/Diguanyl_cyclase"/>
</dbReference>
<dbReference type="SUPFAM" id="SSF55785">
    <property type="entry name" value="PYP-like sensor domain (PAS domain)"/>
    <property type="match status" value="2"/>
</dbReference>
<accession>A0A3S0R7E6</accession>
<dbReference type="InterPro" id="IPR029787">
    <property type="entry name" value="Nucleotide_cyclase"/>
</dbReference>
<sequence length="997" mass="115026">MKLENTKKINKLKSIFTKKEVFQNNHISTQHNSNELLNYYSSLAFYHPDIIIVFSREGDIVALDNEKITALIGETIIEMADLKKFIPHASYKNLTPAFTRALKGQPNKIEVEVKNTSKKSLYLLITFIPIKNADHIEGVYSIIMNVTEKVTLRHQLLLREKHLNHAQEIAEIGSWEYVIAEDRLYCSDYFYYIFGLDKTEYINIDIPFQLIHPHDYDVVNEAVREAITTGTAFSIHFRIIHGKNKSIRYLKVHAEVYFEDGKPAKIIGVTNDVSYQIQLENQLIEQNENYQYIFDNLTSGIWMRESAGGKFIFASKGLETILDIPVSKLYEDSNVWYKMIHPNYHQELKNSMRLITEGRSIQTIYRLISGNGKIKWLLEQVVPRINEQGHVTNIFGLVIDITHEMEIEEKLFYLSNHDSLTGLPNQRDLYERLDRLCFKKEEPFAIFYMDIDRFNLINDSLGYSVGDEALKAIARRFETLTPKDGYLARLGNNDFIMLVPNFETKKQVYHLAEKIIHATEAPFTVLDYEFHVSTSIGITFFPEEGLDKLLLLENAHTALLHAKKQGKNNYQLSSHLTDISSFKKYVLDRDMRKAINNEEFELYFQPQVDPTNGKICGAEALIRWNHKEWGLISPGEFIPLAEENHLINSITDWVIEKVCSFIQDWKEKGLTVHPISINIPPIRFIKKGLLEFVKQQVEIYDIAAHLLEFEITESTLLKNEINVLTTINGLKDLGVTIAIDDFGTGYSSLDSLRKFSPHTIKIDRTFIKNISEDNALEKGIISSTLYLGKTLGMKVVAEGVEEYEQLNFLKQNECDRIQGFIYSKPVRIATFEKMLETGFLKAEKRRKKVIIVERRKYFRFHLPYPIEGEMTIIEMNGNKVHVGSSPILIENISLGGIKLLSSLKLPVNSNMKFSFKFKVLNEIFETTGTIRWIEGDPLDVFSYGVSFELNRVTEDRLASVINKLSGYSKKNEKIPDTNFVYEEAHIFLKKKINGSMI</sequence>
<dbReference type="EMBL" id="RYYR01000006">
    <property type="protein sequence ID" value="RUL54711.1"/>
    <property type="molecule type" value="Genomic_DNA"/>
</dbReference>
<feature type="domain" description="GGDEF" evidence="4">
    <location>
        <begin position="442"/>
        <end position="575"/>
    </location>
</feature>
<dbReference type="InterPro" id="IPR000014">
    <property type="entry name" value="PAS"/>
</dbReference>
<dbReference type="GO" id="GO:0035438">
    <property type="term" value="F:cyclic-di-GMP binding"/>
    <property type="evidence" value="ECO:0007669"/>
    <property type="project" value="InterPro"/>
</dbReference>
<dbReference type="CDD" id="cd01949">
    <property type="entry name" value="GGDEF"/>
    <property type="match status" value="1"/>
</dbReference>
<feature type="domain" description="EAL" evidence="3">
    <location>
        <begin position="584"/>
        <end position="839"/>
    </location>
</feature>
<dbReference type="SMART" id="SM00267">
    <property type="entry name" value="GGDEF"/>
    <property type="match status" value="1"/>
</dbReference>
<evidence type="ECO:0000259" key="2">
    <source>
        <dbReference type="PROSITE" id="PS50113"/>
    </source>
</evidence>
<dbReference type="PROSITE" id="PS50113">
    <property type="entry name" value="PAC"/>
    <property type="match status" value="2"/>
</dbReference>
<evidence type="ECO:0000259" key="4">
    <source>
        <dbReference type="PROSITE" id="PS50887"/>
    </source>
</evidence>
<gene>
    <name evidence="5" type="ORF">EK386_05980</name>
</gene>
<evidence type="ECO:0000313" key="6">
    <source>
        <dbReference type="Proteomes" id="UP000287910"/>
    </source>
</evidence>
<dbReference type="InterPro" id="IPR009875">
    <property type="entry name" value="PilZ_domain"/>
</dbReference>
<proteinExistence type="predicted"/>
<dbReference type="Pfam" id="PF07238">
    <property type="entry name" value="PilZ"/>
    <property type="match status" value="1"/>
</dbReference>